<evidence type="ECO:0000313" key="3">
    <source>
        <dbReference type="Proteomes" id="UP000460626"/>
    </source>
</evidence>
<dbReference type="Proteomes" id="UP000460626">
    <property type="component" value="Unassembled WGS sequence"/>
</dbReference>
<sequence>MIRDKWKGSPYVVAILALLIAIPLFRELGSESPIGLKVLMAAILTGLVLGAFLLSRFLAQNMDDVGEARFDSTENDDR</sequence>
<organism evidence="2 3">
    <name type="scientific">Aurantiacibacter arachoides</name>
    <dbReference type="NCBI Taxonomy" id="1850444"/>
    <lineage>
        <taxon>Bacteria</taxon>
        <taxon>Pseudomonadati</taxon>
        <taxon>Pseudomonadota</taxon>
        <taxon>Alphaproteobacteria</taxon>
        <taxon>Sphingomonadales</taxon>
        <taxon>Erythrobacteraceae</taxon>
        <taxon>Aurantiacibacter</taxon>
    </lineage>
</organism>
<keyword evidence="3" id="KW-1185">Reference proteome</keyword>
<keyword evidence="1" id="KW-0812">Transmembrane</keyword>
<evidence type="ECO:0000256" key="1">
    <source>
        <dbReference type="SAM" id="Phobius"/>
    </source>
</evidence>
<evidence type="ECO:0000313" key="2">
    <source>
        <dbReference type="EMBL" id="MXO92112.1"/>
    </source>
</evidence>
<protein>
    <submittedName>
        <fullName evidence="2">Uncharacterized protein</fullName>
    </submittedName>
</protein>
<keyword evidence="1" id="KW-0472">Membrane</keyword>
<comment type="caution">
    <text evidence="2">The sequence shown here is derived from an EMBL/GenBank/DDBJ whole genome shotgun (WGS) entry which is preliminary data.</text>
</comment>
<dbReference type="RefSeq" id="WP_131451504.1">
    <property type="nucleotide sequence ID" value="NZ_BMJK01000001.1"/>
</dbReference>
<reference evidence="2 3" key="1">
    <citation type="submission" date="2019-12" db="EMBL/GenBank/DDBJ databases">
        <title>Genomic-based taxomic classification of the family Erythrobacteraceae.</title>
        <authorList>
            <person name="Xu L."/>
        </authorList>
    </citation>
    <scope>NUCLEOTIDE SEQUENCE [LARGE SCALE GENOMIC DNA]</scope>
    <source>
        <strain evidence="2 3">RC4-10-4</strain>
    </source>
</reference>
<feature type="transmembrane region" description="Helical" evidence="1">
    <location>
        <begin position="9"/>
        <end position="26"/>
    </location>
</feature>
<feature type="transmembrane region" description="Helical" evidence="1">
    <location>
        <begin position="38"/>
        <end position="59"/>
    </location>
</feature>
<proteinExistence type="predicted"/>
<gene>
    <name evidence="2" type="ORF">GRI62_00640</name>
</gene>
<dbReference type="EMBL" id="WTYH01000001">
    <property type="protein sequence ID" value="MXO92112.1"/>
    <property type="molecule type" value="Genomic_DNA"/>
</dbReference>
<keyword evidence="1" id="KW-1133">Transmembrane helix</keyword>
<dbReference type="AlphaFoldDB" id="A0A844ZXZ2"/>
<accession>A0A844ZXZ2</accession>
<name>A0A844ZXZ2_9SPHN</name>